<dbReference type="InterPro" id="IPR017568">
    <property type="entry name" value="3-oxoacyl-ACP_synth-2"/>
</dbReference>
<dbReference type="UniPathway" id="UPA00094"/>
<keyword evidence="10 14" id="KW-0012">Acyltransferase</keyword>
<dbReference type="NCBIfam" id="TIGR03150">
    <property type="entry name" value="fabF"/>
    <property type="match status" value="1"/>
</dbReference>
<evidence type="ECO:0000256" key="9">
    <source>
        <dbReference type="ARBA" id="ARBA00023160"/>
    </source>
</evidence>
<dbReference type="InterPro" id="IPR000794">
    <property type="entry name" value="Beta-ketoacyl_synthase"/>
</dbReference>
<gene>
    <name evidence="18" type="ORF">CSCA_4172</name>
</gene>
<dbReference type="SUPFAM" id="SSF53901">
    <property type="entry name" value="Thiolase-like"/>
    <property type="match status" value="2"/>
</dbReference>
<dbReference type="PROSITE" id="PS00606">
    <property type="entry name" value="KS3_1"/>
    <property type="match status" value="1"/>
</dbReference>
<evidence type="ECO:0000256" key="16">
    <source>
        <dbReference type="RuleBase" id="RU003694"/>
    </source>
</evidence>
<evidence type="ECO:0000256" key="6">
    <source>
        <dbReference type="ARBA" id="ARBA00022679"/>
    </source>
</evidence>
<evidence type="ECO:0000256" key="10">
    <source>
        <dbReference type="ARBA" id="ARBA00023315"/>
    </source>
</evidence>
<dbReference type="HOGENOM" id="CLU_000022_69_2_9"/>
<sequence>MKKRVVITGLGAITPVGNDSNTFWDNIKNGVSGIDFIKCFDTEGFKAKLAAEVKDFDASEYLDRKEARRFDRFCQFAMVSAKEAIKDSNLDVENVNKERFGVVIGSGIGGIGTIEKEHSVLQEKGPNRITPLFIPMIISNMAAGNIAIKFGAKGPCSNIVTACATGTNCVGEAFSMIKNDLADIIIAGGAEACITPLSIAGFAAATTLSKSTDPKRASIPFDKERDGFVMGEGAGILILESLEHAQKRGAKIYAELVGYGFTCDAYHMTSPSPDGEGAARAMEMAIKQADINKEEVSYINAHGTSTPVNDKFETAAVKRVFGDNAKNIPISSTKSMTGHLLGAAGAIEAIVCVKALEEGIIPPTAGYKVQDEECDLDYVPNKARKADLKYVMSNSLGFGGHNAVILLKKWSE</sequence>
<dbReference type="PANTHER" id="PTHR11712:SF336">
    <property type="entry name" value="3-OXOACYL-[ACYL-CARRIER-PROTEIN] SYNTHASE, MITOCHONDRIAL"/>
    <property type="match status" value="1"/>
</dbReference>
<comment type="pathway">
    <text evidence="1 14">Lipid metabolism; fatty acid biosynthesis.</text>
</comment>
<feature type="domain" description="Ketosynthase family 3 (KS3)" evidence="17">
    <location>
        <begin position="2"/>
        <end position="409"/>
    </location>
</feature>
<comment type="function">
    <text evidence="11 14">Involved in the type II fatty acid elongation cycle. Catalyzes the elongation of a wide range of acyl-ACP by the addition of two carbons from malonyl-ACP to an acyl acceptor. Can efficiently catalyze the conversion of palmitoleoyl-ACP (cis-hexadec-9-enoyl-ACP) to cis-vaccenoyl-ACP (cis-octadec-11-enoyl-ACP), an essential step in the thermal regulation of fatty acid composition.</text>
</comment>
<dbReference type="PANTHER" id="PTHR11712">
    <property type="entry name" value="POLYKETIDE SYNTHASE-RELATED"/>
    <property type="match status" value="1"/>
</dbReference>
<dbReference type="InterPro" id="IPR018201">
    <property type="entry name" value="Ketoacyl_synth_AS"/>
</dbReference>
<name>A0A0E3M9Q8_CLOSL</name>
<dbReference type="SMART" id="SM00825">
    <property type="entry name" value="PKS_KS"/>
    <property type="match status" value="1"/>
</dbReference>
<dbReference type="GO" id="GO:0006633">
    <property type="term" value="P:fatty acid biosynthetic process"/>
    <property type="evidence" value="ECO:0007669"/>
    <property type="project" value="UniProtKB-UniRule"/>
</dbReference>
<evidence type="ECO:0000256" key="7">
    <source>
        <dbReference type="ARBA" id="ARBA00022832"/>
    </source>
</evidence>
<dbReference type="FunFam" id="3.40.47.10:FF:000009">
    <property type="entry name" value="3-oxoacyl-[acyl-carrier-protein] synthase 2"/>
    <property type="match status" value="1"/>
</dbReference>
<evidence type="ECO:0000256" key="8">
    <source>
        <dbReference type="ARBA" id="ARBA00023098"/>
    </source>
</evidence>
<dbReference type="Pfam" id="PF00109">
    <property type="entry name" value="ketoacyl-synt"/>
    <property type="match status" value="1"/>
</dbReference>
<dbReference type="AlphaFoldDB" id="A0A0E3M9Q8"/>
<reference evidence="18 19" key="1">
    <citation type="journal article" date="2015" name="J. Biotechnol.">
        <title>Complete genome sequence of a malodorant-producing acetogen, Clostridium scatologenes ATCC 25775(T).</title>
        <authorList>
            <person name="Zhu Z."/>
            <person name="Guo T."/>
            <person name="Zheng H."/>
            <person name="Song T."/>
            <person name="Ouyang P."/>
            <person name="Xie J."/>
        </authorList>
    </citation>
    <scope>NUCLEOTIDE SEQUENCE [LARGE SCALE GENOMIC DNA]</scope>
    <source>
        <strain evidence="18 19">ATCC 25775</strain>
    </source>
</reference>
<evidence type="ECO:0000256" key="2">
    <source>
        <dbReference type="ARBA" id="ARBA00008467"/>
    </source>
</evidence>
<keyword evidence="6 14" id="KW-0808">Transferase</keyword>
<dbReference type="STRING" id="1548.CSCA_4172"/>
<dbReference type="RefSeq" id="WP_029161087.1">
    <property type="nucleotide sequence ID" value="NZ_CP009933.1"/>
</dbReference>
<keyword evidence="5 14" id="KW-0444">Lipid biosynthesis</keyword>
<keyword evidence="9 14" id="KW-0275">Fatty acid biosynthesis</keyword>
<evidence type="ECO:0000313" key="18">
    <source>
        <dbReference type="EMBL" id="AKA71297.1"/>
    </source>
</evidence>
<dbReference type="InterPro" id="IPR014030">
    <property type="entry name" value="Ketoacyl_synth_N"/>
</dbReference>
<evidence type="ECO:0000256" key="12">
    <source>
        <dbReference type="ARBA" id="ARBA00047318"/>
    </source>
</evidence>
<protein>
    <recommendedName>
        <fullName evidence="4 14">3-oxoacyl-[acyl-carrier-protein] synthase 2</fullName>
        <ecNumber evidence="3 14">2.3.1.179</ecNumber>
    </recommendedName>
</protein>
<dbReference type="Gene3D" id="3.40.47.10">
    <property type="match status" value="1"/>
</dbReference>
<accession>A0A0E3M9Q8</accession>
<dbReference type="KEGG" id="csq:CSCA_4172"/>
<dbReference type="InterPro" id="IPR016039">
    <property type="entry name" value="Thiolase-like"/>
</dbReference>
<proteinExistence type="inferred from homology"/>
<keyword evidence="8" id="KW-0443">Lipid metabolism</keyword>
<dbReference type="InterPro" id="IPR014031">
    <property type="entry name" value="Ketoacyl_synth_C"/>
</dbReference>
<organism evidence="18 19">
    <name type="scientific">Clostridium scatologenes</name>
    <dbReference type="NCBI Taxonomy" id="1548"/>
    <lineage>
        <taxon>Bacteria</taxon>
        <taxon>Bacillati</taxon>
        <taxon>Bacillota</taxon>
        <taxon>Clostridia</taxon>
        <taxon>Eubacteriales</taxon>
        <taxon>Clostridiaceae</taxon>
        <taxon>Clostridium</taxon>
    </lineage>
</organism>
<dbReference type="GO" id="GO:0004315">
    <property type="term" value="F:3-oxoacyl-[acyl-carrier-protein] synthase activity"/>
    <property type="evidence" value="ECO:0007669"/>
    <property type="project" value="UniProtKB-UniRule"/>
</dbReference>
<evidence type="ECO:0000256" key="15">
    <source>
        <dbReference type="PIRSR" id="PIRSR000447-1"/>
    </source>
</evidence>
<feature type="active site" description="For beta-ketoacyl synthase activity" evidence="15">
    <location>
        <position position="163"/>
    </location>
</feature>
<keyword evidence="7" id="KW-0276">Fatty acid metabolism</keyword>
<evidence type="ECO:0000313" key="19">
    <source>
        <dbReference type="Proteomes" id="UP000033115"/>
    </source>
</evidence>
<dbReference type="Proteomes" id="UP000033115">
    <property type="component" value="Chromosome"/>
</dbReference>
<dbReference type="PROSITE" id="PS52004">
    <property type="entry name" value="KS3_2"/>
    <property type="match status" value="1"/>
</dbReference>
<keyword evidence="19" id="KW-1185">Reference proteome</keyword>
<evidence type="ECO:0000256" key="5">
    <source>
        <dbReference type="ARBA" id="ARBA00022516"/>
    </source>
</evidence>
<evidence type="ECO:0000256" key="13">
    <source>
        <dbReference type="ARBA" id="ARBA00047659"/>
    </source>
</evidence>
<evidence type="ECO:0000256" key="14">
    <source>
        <dbReference type="PIRNR" id="PIRNR000447"/>
    </source>
</evidence>
<comment type="catalytic activity">
    <reaction evidence="12 14">
        <text>(9Z)-hexadecenoyl-[ACP] + malonyl-[ACP] + H(+) = 3-oxo-(11Z)-octadecenoyl-[ACP] + holo-[ACP] + CO2</text>
        <dbReference type="Rhea" id="RHEA:55040"/>
        <dbReference type="Rhea" id="RHEA-COMP:9623"/>
        <dbReference type="Rhea" id="RHEA-COMP:9685"/>
        <dbReference type="Rhea" id="RHEA-COMP:10800"/>
        <dbReference type="Rhea" id="RHEA-COMP:14074"/>
        <dbReference type="ChEBI" id="CHEBI:15378"/>
        <dbReference type="ChEBI" id="CHEBI:16526"/>
        <dbReference type="ChEBI" id="CHEBI:64479"/>
        <dbReference type="ChEBI" id="CHEBI:78449"/>
        <dbReference type="ChEBI" id="CHEBI:83989"/>
        <dbReference type="ChEBI" id="CHEBI:138538"/>
        <dbReference type="EC" id="2.3.1.179"/>
    </reaction>
</comment>
<dbReference type="PIRSF" id="PIRSF000447">
    <property type="entry name" value="KAS_II"/>
    <property type="match status" value="1"/>
</dbReference>
<dbReference type="CDD" id="cd00834">
    <property type="entry name" value="KAS_I_II"/>
    <property type="match status" value="1"/>
</dbReference>
<evidence type="ECO:0000256" key="11">
    <source>
        <dbReference type="ARBA" id="ARBA00024006"/>
    </source>
</evidence>
<dbReference type="NCBIfam" id="NF004970">
    <property type="entry name" value="PRK06333.1"/>
    <property type="match status" value="1"/>
</dbReference>
<dbReference type="EC" id="2.3.1.179" evidence="3 14"/>
<comment type="similarity">
    <text evidence="2 14 16">Belongs to the thiolase-like superfamily. Beta-ketoacyl-ACP synthases family.</text>
</comment>
<evidence type="ECO:0000256" key="4">
    <source>
        <dbReference type="ARBA" id="ARBA00014657"/>
    </source>
</evidence>
<comment type="catalytic activity">
    <reaction evidence="13 14">
        <text>a fatty acyl-[ACP] + malonyl-[ACP] + H(+) = a 3-oxoacyl-[ACP] + holo-[ACP] + CO2</text>
        <dbReference type="Rhea" id="RHEA:22836"/>
        <dbReference type="Rhea" id="RHEA-COMP:9623"/>
        <dbReference type="Rhea" id="RHEA-COMP:9685"/>
        <dbReference type="Rhea" id="RHEA-COMP:9916"/>
        <dbReference type="Rhea" id="RHEA-COMP:14125"/>
        <dbReference type="ChEBI" id="CHEBI:15378"/>
        <dbReference type="ChEBI" id="CHEBI:16526"/>
        <dbReference type="ChEBI" id="CHEBI:64479"/>
        <dbReference type="ChEBI" id="CHEBI:78449"/>
        <dbReference type="ChEBI" id="CHEBI:78776"/>
        <dbReference type="ChEBI" id="CHEBI:138651"/>
    </reaction>
</comment>
<dbReference type="EMBL" id="CP009933">
    <property type="protein sequence ID" value="AKA71297.1"/>
    <property type="molecule type" value="Genomic_DNA"/>
</dbReference>
<dbReference type="InterPro" id="IPR020841">
    <property type="entry name" value="PKS_Beta-ketoAc_synthase_dom"/>
</dbReference>
<dbReference type="NCBIfam" id="NF005589">
    <property type="entry name" value="PRK07314.1"/>
    <property type="match status" value="1"/>
</dbReference>
<evidence type="ECO:0000256" key="3">
    <source>
        <dbReference type="ARBA" id="ARBA00012356"/>
    </source>
</evidence>
<evidence type="ECO:0000256" key="1">
    <source>
        <dbReference type="ARBA" id="ARBA00005194"/>
    </source>
</evidence>
<dbReference type="Pfam" id="PF02801">
    <property type="entry name" value="Ketoacyl-synt_C"/>
    <property type="match status" value="1"/>
</dbReference>
<evidence type="ECO:0000259" key="17">
    <source>
        <dbReference type="PROSITE" id="PS52004"/>
    </source>
</evidence>
<dbReference type="GO" id="GO:0005829">
    <property type="term" value="C:cytosol"/>
    <property type="evidence" value="ECO:0007669"/>
    <property type="project" value="TreeGrafter"/>
</dbReference>